<gene>
    <name evidence="1" type="ORF">P4O66_012580</name>
</gene>
<protein>
    <submittedName>
        <fullName evidence="1">Uncharacterized protein</fullName>
    </submittedName>
</protein>
<dbReference type="Proteomes" id="UP001239994">
    <property type="component" value="Unassembled WGS sequence"/>
</dbReference>
<organism evidence="1 2">
    <name type="scientific">Electrophorus voltai</name>
    <dbReference type="NCBI Taxonomy" id="2609070"/>
    <lineage>
        <taxon>Eukaryota</taxon>
        <taxon>Metazoa</taxon>
        <taxon>Chordata</taxon>
        <taxon>Craniata</taxon>
        <taxon>Vertebrata</taxon>
        <taxon>Euteleostomi</taxon>
        <taxon>Actinopterygii</taxon>
        <taxon>Neopterygii</taxon>
        <taxon>Teleostei</taxon>
        <taxon>Ostariophysi</taxon>
        <taxon>Gymnotiformes</taxon>
        <taxon>Gymnotoidei</taxon>
        <taxon>Gymnotidae</taxon>
        <taxon>Electrophorus</taxon>
    </lineage>
</organism>
<dbReference type="EMBL" id="JAROKS010000019">
    <property type="protein sequence ID" value="KAK1792646.1"/>
    <property type="molecule type" value="Genomic_DNA"/>
</dbReference>
<proteinExistence type="predicted"/>
<comment type="caution">
    <text evidence="1">The sequence shown here is derived from an EMBL/GenBank/DDBJ whole genome shotgun (WGS) entry which is preliminary data.</text>
</comment>
<evidence type="ECO:0000313" key="2">
    <source>
        <dbReference type="Proteomes" id="UP001239994"/>
    </source>
</evidence>
<sequence length="166" mass="18770">NSCKSPAHFKMFISSEPITSVILTLQRSHVATSWQLRQLDSHFGETVDQFININIVYYFTMLHYSKLRGSQGNALQLTGQAWVHFEDYKRGSAATALPYQSILILDEVRAAMDLETYSLIQSANRNGFAHCTMFTHTILDSSWMALTLLQGTNAVCYMIASKHIET</sequence>
<dbReference type="AlphaFoldDB" id="A0AAD9DSR7"/>
<evidence type="ECO:0000313" key="1">
    <source>
        <dbReference type="EMBL" id="KAK1792646.1"/>
    </source>
</evidence>
<feature type="non-terminal residue" evidence="1">
    <location>
        <position position="166"/>
    </location>
</feature>
<name>A0AAD9DSR7_9TELE</name>
<accession>A0AAD9DSR7</accession>
<keyword evidence="2" id="KW-1185">Reference proteome</keyword>
<reference evidence="1" key="1">
    <citation type="submission" date="2023-03" db="EMBL/GenBank/DDBJ databases">
        <title>Electrophorus voltai genome.</title>
        <authorList>
            <person name="Bian C."/>
        </authorList>
    </citation>
    <scope>NUCLEOTIDE SEQUENCE</scope>
    <source>
        <strain evidence="1">CB-2022</strain>
        <tissue evidence="1">Muscle</tissue>
    </source>
</reference>